<comment type="caution">
    <text evidence="2">The sequence shown here is derived from an EMBL/GenBank/DDBJ whole genome shotgun (WGS) entry which is preliminary data.</text>
</comment>
<evidence type="ECO:0000256" key="1">
    <source>
        <dbReference type="SAM" id="Phobius"/>
    </source>
</evidence>
<dbReference type="InterPro" id="IPR025341">
    <property type="entry name" value="DUF4247"/>
</dbReference>
<evidence type="ECO:0000313" key="2">
    <source>
        <dbReference type="EMBL" id="GAB17560.1"/>
    </source>
</evidence>
<dbReference type="AlphaFoldDB" id="H0QXK9"/>
<dbReference type="OrthoDB" id="5186368at2"/>
<reference evidence="2 3" key="1">
    <citation type="submission" date="2011-12" db="EMBL/GenBank/DDBJ databases">
        <title>Whole genome shotgun sequence of Gordonia effusa NBRC 100432.</title>
        <authorList>
            <person name="Yoshida I."/>
            <person name="Takarada H."/>
            <person name="Hosoyama A."/>
            <person name="Tsuchikane K."/>
            <person name="Katsumata H."/>
            <person name="Yamazaki S."/>
            <person name="Fujita N."/>
        </authorList>
    </citation>
    <scope>NUCLEOTIDE SEQUENCE [LARGE SCALE GENOMIC DNA]</scope>
    <source>
        <strain evidence="2 3">NBRC 100432</strain>
    </source>
</reference>
<dbReference type="eggNOG" id="ENOG503319D">
    <property type="taxonomic scope" value="Bacteria"/>
</dbReference>
<protein>
    <recommendedName>
        <fullName evidence="4">DUF4247 domain-containing protein</fullName>
    </recommendedName>
</protein>
<dbReference type="STRING" id="1077974.GOEFS_035_00920"/>
<dbReference type="EMBL" id="BAEH01000035">
    <property type="protein sequence ID" value="GAB17560.1"/>
    <property type="molecule type" value="Genomic_DNA"/>
</dbReference>
<sequence length="162" mass="17113">MTTPDPRRKLFIVRNIIVGVIVLIAGLLVIGSCGSGSTSARNYISGHYQRDASLDEANQTAYIADGTPDSVASAISNAERPTDNRSGATTAGNISGTRFLQYPDYLVALFPYAAGKSKVMLSKDYTSGYHHYHNYVGGYWVPTPHYSGSGSGNRGGGSGSGK</sequence>
<dbReference type="Pfam" id="PF14042">
    <property type="entry name" value="DUF4247"/>
    <property type="match status" value="1"/>
</dbReference>
<keyword evidence="1" id="KW-0472">Membrane</keyword>
<dbReference type="PROSITE" id="PS51257">
    <property type="entry name" value="PROKAR_LIPOPROTEIN"/>
    <property type="match status" value="1"/>
</dbReference>
<organism evidence="2 3">
    <name type="scientific">Gordonia effusa NBRC 100432</name>
    <dbReference type="NCBI Taxonomy" id="1077974"/>
    <lineage>
        <taxon>Bacteria</taxon>
        <taxon>Bacillati</taxon>
        <taxon>Actinomycetota</taxon>
        <taxon>Actinomycetes</taxon>
        <taxon>Mycobacteriales</taxon>
        <taxon>Gordoniaceae</taxon>
        <taxon>Gordonia</taxon>
    </lineage>
</organism>
<accession>H0QXK9</accession>
<dbReference type="Proteomes" id="UP000035034">
    <property type="component" value="Unassembled WGS sequence"/>
</dbReference>
<keyword evidence="1" id="KW-1133">Transmembrane helix</keyword>
<dbReference type="RefSeq" id="WP_007316898.1">
    <property type="nucleotide sequence ID" value="NZ_BAEH01000035.1"/>
</dbReference>
<keyword evidence="3" id="KW-1185">Reference proteome</keyword>
<proteinExistence type="predicted"/>
<gene>
    <name evidence="2" type="ORF">GOEFS_035_00920</name>
</gene>
<evidence type="ECO:0008006" key="4">
    <source>
        <dbReference type="Google" id="ProtNLM"/>
    </source>
</evidence>
<evidence type="ECO:0000313" key="3">
    <source>
        <dbReference type="Proteomes" id="UP000035034"/>
    </source>
</evidence>
<name>H0QXK9_9ACTN</name>
<keyword evidence="1" id="KW-0812">Transmembrane</keyword>
<feature type="transmembrane region" description="Helical" evidence="1">
    <location>
        <begin position="12"/>
        <end position="31"/>
    </location>
</feature>